<dbReference type="GO" id="GO:0000166">
    <property type="term" value="F:nucleotide binding"/>
    <property type="evidence" value="ECO:0007669"/>
    <property type="project" value="UniProtKB-UniRule"/>
</dbReference>
<evidence type="ECO:0000256" key="12">
    <source>
        <dbReference type="ARBA" id="ARBA00048028"/>
    </source>
</evidence>
<feature type="active site" description="Thioimidate intermediate" evidence="13 14">
    <location>
        <position position="304"/>
    </location>
</feature>
<dbReference type="GO" id="GO:0003938">
    <property type="term" value="F:IMP dehydrogenase activity"/>
    <property type="evidence" value="ECO:0007669"/>
    <property type="project" value="UniProtKB-UniRule"/>
</dbReference>
<feature type="binding site" evidence="13 15">
    <location>
        <begin position="297"/>
        <end position="299"/>
    </location>
    <ligand>
        <name>NAD(+)</name>
        <dbReference type="ChEBI" id="CHEBI:57540"/>
    </ligand>
</feature>
<dbReference type="SMART" id="SM00116">
    <property type="entry name" value="CBS"/>
    <property type="match status" value="2"/>
</dbReference>
<dbReference type="KEGG" id="bvo:Pan97_20240"/>
<dbReference type="CDD" id="cd04601">
    <property type="entry name" value="CBS_pair_IMPDH"/>
    <property type="match status" value="1"/>
</dbReference>
<keyword evidence="9 13" id="KW-0560">Oxidoreductase</keyword>
<keyword evidence="11 17" id="KW-0129">CBS domain</keyword>
<evidence type="ECO:0000256" key="18">
    <source>
        <dbReference type="RuleBase" id="RU003927"/>
    </source>
</evidence>
<dbReference type="SMART" id="SM01240">
    <property type="entry name" value="IMPDH"/>
    <property type="match status" value="1"/>
</dbReference>
<feature type="domain" description="CBS" evidence="21">
    <location>
        <begin position="156"/>
        <end position="213"/>
    </location>
</feature>
<name>A0A518C724_9BACT</name>
<dbReference type="InterPro" id="IPR015875">
    <property type="entry name" value="IMP_DH/GMP_Rdtase_CS"/>
</dbReference>
<dbReference type="Pfam" id="PF00571">
    <property type="entry name" value="CBS"/>
    <property type="match status" value="2"/>
</dbReference>
<evidence type="ECO:0000256" key="13">
    <source>
        <dbReference type="HAMAP-Rule" id="MF_01964"/>
    </source>
</evidence>
<keyword evidence="8 13" id="KW-0630">Potassium</keyword>
<feature type="binding site" description="in other chain" evidence="13 16">
    <location>
        <position position="301"/>
    </location>
    <ligand>
        <name>K(+)</name>
        <dbReference type="ChEBI" id="CHEBI:29103"/>
        <note>ligand shared between two tetrameric partners</note>
    </ligand>
</feature>
<evidence type="ECO:0000259" key="21">
    <source>
        <dbReference type="PROSITE" id="PS51371"/>
    </source>
</evidence>
<evidence type="ECO:0000256" key="17">
    <source>
        <dbReference type="PROSITE-ProRule" id="PRU00703"/>
    </source>
</evidence>
<dbReference type="NCBIfam" id="TIGR01302">
    <property type="entry name" value="IMP_dehydrog"/>
    <property type="match status" value="1"/>
</dbReference>
<evidence type="ECO:0000256" key="3">
    <source>
        <dbReference type="ARBA" id="ARBA00011881"/>
    </source>
</evidence>
<dbReference type="GO" id="GO:0006183">
    <property type="term" value="P:GTP biosynthetic process"/>
    <property type="evidence" value="ECO:0007669"/>
    <property type="project" value="TreeGrafter"/>
</dbReference>
<dbReference type="SUPFAM" id="SSF54631">
    <property type="entry name" value="CBS-domain pair"/>
    <property type="match status" value="1"/>
</dbReference>
<dbReference type="InterPro" id="IPR013785">
    <property type="entry name" value="Aldolase_TIM"/>
</dbReference>
<dbReference type="AlphaFoldDB" id="A0A518C724"/>
<evidence type="ECO:0000256" key="10">
    <source>
        <dbReference type="ARBA" id="ARBA00023027"/>
    </source>
</evidence>
<dbReference type="SUPFAM" id="SSF51412">
    <property type="entry name" value="Inosine monophosphate dehydrogenase (IMPDH)"/>
    <property type="match status" value="1"/>
</dbReference>
<feature type="binding site" description="in other chain" evidence="13 16">
    <location>
        <position position="299"/>
    </location>
    <ligand>
        <name>K(+)</name>
        <dbReference type="ChEBI" id="CHEBI:29103"/>
        <note>ligand shared between two tetrameric partners</note>
    </ligand>
</feature>
<feature type="binding site" evidence="13">
    <location>
        <begin position="337"/>
        <end position="339"/>
    </location>
    <ligand>
        <name>IMP</name>
        <dbReference type="ChEBI" id="CHEBI:58053"/>
    </ligand>
</feature>
<evidence type="ECO:0000256" key="5">
    <source>
        <dbReference type="ARBA" id="ARBA00022737"/>
    </source>
</evidence>
<evidence type="ECO:0000313" key="23">
    <source>
        <dbReference type="Proteomes" id="UP000318626"/>
    </source>
</evidence>
<keyword evidence="4 13" id="KW-0479">Metal-binding</keyword>
<dbReference type="PANTHER" id="PTHR11911:SF111">
    <property type="entry name" value="INOSINE-5'-MONOPHOSPHATE DEHYDROGENASE"/>
    <property type="match status" value="1"/>
</dbReference>
<keyword evidence="10 13" id="KW-0520">NAD</keyword>
<dbReference type="HAMAP" id="MF_01964">
    <property type="entry name" value="IMPDH"/>
    <property type="match status" value="1"/>
</dbReference>
<feature type="binding site" evidence="13">
    <location>
        <position position="471"/>
    </location>
    <ligand>
        <name>K(+)</name>
        <dbReference type="ChEBI" id="CHEBI:29103"/>
        <note>ligand shared between two tetrameric partners</note>
    </ligand>
</feature>
<keyword evidence="23" id="KW-1185">Reference proteome</keyword>
<feature type="binding site" evidence="13">
    <location>
        <begin position="360"/>
        <end position="361"/>
    </location>
    <ligand>
        <name>IMP</name>
        <dbReference type="ChEBI" id="CHEBI:58053"/>
    </ligand>
</feature>
<feature type="active site" description="Proton acceptor" evidence="13 14">
    <location>
        <position position="400"/>
    </location>
</feature>
<evidence type="ECO:0000256" key="11">
    <source>
        <dbReference type="ARBA" id="ARBA00023122"/>
    </source>
</evidence>
<evidence type="ECO:0000256" key="6">
    <source>
        <dbReference type="ARBA" id="ARBA00022749"/>
    </source>
</evidence>
<dbReference type="InterPro" id="IPR000644">
    <property type="entry name" value="CBS_dom"/>
</dbReference>
<keyword evidence="7 13" id="KW-0658">Purine biosynthesis</keyword>
<dbReference type="UniPathway" id="UPA00601">
    <property type="reaction ID" value="UER00295"/>
</dbReference>
<proteinExistence type="inferred from homology"/>
<feature type="binding site" evidence="15">
    <location>
        <begin position="248"/>
        <end position="250"/>
    </location>
    <ligand>
        <name>NAD(+)</name>
        <dbReference type="ChEBI" id="CHEBI:57540"/>
    </ligand>
</feature>
<evidence type="ECO:0000256" key="4">
    <source>
        <dbReference type="ARBA" id="ARBA00022723"/>
    </source>
</evidence>
<evidence type="ECO:0000256" key="14">
    <source>
        <dbReference type="PIRSR" id="PIRSR000130-1"/>
    </source>
</evidence>
<comment type="catalytic activity">
    <reaction evidence="12 13 19">
        <text>IMP + NAD(+) + H2O = XMP + NADH + H(+)</text>
        <dbReference type="Rhea" id="RHEA:11708"/>
        <dbReference type="ChEBI" id="CHEBI:15377"/>
        <dbReference type="ChEBI" id="CHEBI:15378"/>
        <dbReference type="ChEBI" id="CHEBI:57464"/>
        <dbReference type="ChEBI" id="CHEBI:57540"/>
        <dbReference type="ChEBI" id="CHEBI:57945"/>
        <dbReference type="ChEBI" id="CHEBI:58053"/>
        <dbReference type="EC" id="1.1.1.205"/>
    </reaction>
</comment>
<dbReference type="GO" id="GO:0006177">
    <property type="term" value="P:GMP biosynthetic process"/>
    <property type="evidence" value="ECO:0007669"/>
    <property type="project" value="UniProtKB-UniRule"/>
</dbReference>
<feature type="binding site" evidence="13">
    <location>
        <position position="469"/>
    </location>
    <ligand>
        <name>K(+)</name>
        <dbReference type="ChEBI" id="CHEBI:29103"/>
        <note>ligand shared between two tetrameric partners</note>
    </ligand>
</feature>
<dbReference type="InterPro" id="IPR005990">
    <property type="entry name" value="IMP_DH"/>
</dbReference>
<gene>
    <name evidence="13 22" type="primary">guaB</name>
    <name evidence="22" type="ORF">Pan97_20240</name>
</gene>
<dbReference type="PROSITE" id="PS00487">
    <property type="entry name" value="IMP_DH_GMP_RED"/>
    <property type="match status" value="1"/>
</dbReference>
<dbReference type="Proteomes" id="UP000318626">
    <property type="component" value="Chromosome"/>
</dbReference>
<dbReference type="InterPro" id="IPR001093">
    <property type="entry name" value="IMP_DH_GMPRt"/>
</dbReference>
<feature type="binding site" evidence="13">
    <location>
        <begin position="384"/>
        <end position="388"/>
    </location>
    <ligand>
        <name>IMP</name>
        <dbReference type="ChEBI" id="CHEBI:58053"/>
    </ligand>
</feature>
<accession>A0A518C724</accession>
<organism evidence="22 23">
    <name type="scientific">Bremerella volcania</name>
    <dbReference type="NCBI Taxonomy" id="2527984"/>
    <lineage>
        <taxon>Bacteria</taxon>
        <taxon>Pseudomonadati</taxon>
        <taxon>Planctomycetota</taxon>
        <taxon>Planctomycetia</taxon>
        <taxon>Pirellulales</taxon>
        <taxon>Pirellulaceae</taxon>
        <taxon>Bremerella</taxon>
    </lineage>
</organism>
<dbReference type="GO" id="GO:0046872">
    <property type="term" value="F:metal ion binding"/>
    <property type="evidence" value="ECO:0007669"/>
    <property type="project" value="UniProtKB-UniRule"/>
</dbReference>
<comment type="pathway">
    <text evidence="13 19">Purine metabolism; XMP biosynthesis via de novo pathway; XMP from IMP: step 1/1.</text>
</comment>
<dbReference type="PROSITE" id="PS51371">
    <property type="entry name" value="CBS"/>
    <property type="match status" value="2"/>
</dbReference>
<evidence type="ECO:0000256" key="1">
    <source>
        <dbReference type="ARBA" id="ARBA00001958"/>
    </source>
</evidence>
<evidence type="ECO:0000256" key="15">
    <source>
        <dbReference type="PIRSR" id="PIRSR000130-3"/>
    </source>
</evidence>
<evidence type="ECO:0000256" key="8">
    <source>
        <dbReference type="ARBA" id="ARBA00022958"/>
    </source>
</evidence>
<feature type="domain" description="CBS" evidence="21">
    <location>
        <begin position="96"/>
        <end position="152"/>
    </location>
</feature>
<comment type="caution">
    <text evidence="13">Lacks conserved residue(s) required for the propagation of feature annotation.</text>
</comment>
<evidence type="ECO:0000256" key="7">
    <source>
        <dbReference type="ARBA" id="ARBA00022755"/>
    </source>
</evidence>
<comment type="similarity">
    <text evidence="2 13 18">Belongs to the IMPDH/GMPR family.</text>
</comment>
<comment type="cofactor">
    <cofactor evidence="1 13">
        <name>K(+)</name>
        <dbReference type="ChEBI" id="CHEBI:29103"/>
    </cofactor>
</comment>
<dbReference type="FunFam" id="3.20.20.70:FF:000003">
    <property type="entry name" value="GMP reductase"/>
    <property type="match status" value="1"/>
</dbReference>
<dbReference type="PANTHER" id="PTHR11911">
    <property type="entry name" value="INOSINE-5-MONOPHOSPHATE DEHYDROGENASE RELATED"/>
    <property type="match status" value="1"/>
</dbReference>
<feature type="binding site" evidence="13">
    <location>
        <position position="302"/>
    </location>
    <ligand>
        <name>IMP</name>
        <dbReference type="ChEBI" id="CHEBI:58053"/>
    </ligand>
</feature>
<evidence type="ECO:0000256" key="20">
    <source>
        <dbReference type="SAM" id="MobiDB-lite"/>
    </source>
</evidence>
<feature type="binding site" evidence="13">
    <location>
        <position position="248"/>
    </location>
    <ligand>
        <name>NAD(+)</name>
        <dbReference type="ChEBI" id="CHEBI:57540"/>
    </ligand>
</feature>
<evidence type="ECO:0000256" key="9">
    <source>
        <dbReference type="ARBA" id="ARBA00023002"/>
    </source>
</evidence>
<dbReference type="Pfam" id="PF00478">
    <property type="entry name" value="IMPDH"/>
    <property type="match status" value="1"/>
</dbReference>
<dbReference type="CDD" id="cd00381">
    <property type="entry name" value="IMPDH"/>
    <property type="match status" value="1"/>
</dbReference>
<comment type="subunit">
    <text evidence="3 13">Homotetramer.</text>
</comment>
<feature type="region of interest" description="Disordered" evidence="20">
    <location>
        <begin position="470"/>
        <end position="492"/>
    </location>
</feature>
<feature type="binding site" description="in other chain" evidence="13 16">
    <location>
        <position position="304"/>
    </location>
    <ligand>
        <name>K(+)</name>
        <dbReference type="ChEBI" id="CHEBI:29103"/>
        <note>ligand shared between two tetrameric partners</note>
    </ligand>
</feature>
<dbReference type="EMBL" id="CP036289">
    <property type="protein sequence ID" value="QDU75004.1"/>
    <property type="molecule type" value="Genomic_DNA"/>
</dbReference>
<dbReference type="InterPro" id="IPR046342">
    <property type="entry name" value="CBS_dom_sf"/>
</dbReference>
<protein>
    <recommendedName>
        <fullName evidence="13 19">Inosine-5'-monophosphate dehydrogenase</fullName>
        <shortName evidence="13">IMP dehydrogenase</shortName>
        <shortName evidence="13">IMPD</shortName>
        <shortName evidence="13">IMPDH</shortName>
        <ecNumber evidence="13 19">1.1.1.205</ecNumber>
    </recommendedName>
</protein>
<comment type="function">
    <text evidence="13">Catalyzes the conversion of inosine 5'-phosphate (IMP) to xanthosine 5'-phosphate (XMP), the first committed and rate-limiting step in the de novo synthesis of guanine nucleotides, and therefore plays an important role in the regulation of cell growth.</text>
</comment>
<dbReference type="EC" id="1.1.1.205" evidence="13 19"/>
<reference evidence="23" key="1">
    <citation type="submission" date="2019-02" db="EMBL/GenBank/DDBJ databases">
        <title>Deep-cultivation of Planctomycetes and their phenomic and genomic characterization uncovers novel biology.</title>
        <authorList>
            <person name="Wiegand S."/>
            <person name="Jogler M."/>
            <person name="Boedeker C."/>
            <person name="Pinto D."/>
            <person name="Vollmers J."/>
            <person name="Rivas-Marin E."/>
            <person name="Kohn T."/>
            <person name="Peeters S.H."/>
            <person name="Heuer A."/>
            <person name="Rast P."/>
            <person name="Oberbeckmann S."/>
            <person name="Bunk B."/>
            <person name="Jeske O."/>
            <person name="Meyerdierks A."/>
            <person name="Storesund J.E."/>
            <person name="Kallscheuer N."/>
            <person name="Luecker S."/>
            <person name="Lage O.M."/>
            <person name="Pohl T."/>
            <person name="Merkel B.J."/>
            <person name="Hornburger P."/>
            <person name="Mueller R.-W."/>
            <person name="Bruemmer F."/>
            <person name="Labrenz M."/>
            <person name="Spormann A.M."/>
            <person name="Op den Camp H."/>
            <person name="Overmann J."/>
            <person name="Amann R."/>
            <person name="Jetten M.S.M."/>
            <person name="Mascher T."/>
            <person name="Medema M.H."/>
            <person name="Devos D.P."/>
            <person name="Kaster A.-K."/>
            <person name="Ovreas L."/>
            <person name="Rohde M."/>
            <person name="Galperin M.Y."/>
            <person name="Jogler C."/>
        </authorList>
    </citation>
    <scope>NUCLEOTIDE SEQUENCE [LARGE SCALE GENOMIC DNA]</scope>
    <source>
        <strain evidence="23">Pan97</strain>
    </source>
</reference>
<evidence type="ECO:0000256" key="19">
    <source>
        <dbReference type="RuleBase" id="RU003928"/>
    </source>
</evidence>
<dbReference type="Gene3D" id="3.20.20.70">
    <property type="entry name" value="Aldolase class I"/>
    <property type="match status" value="1"/>
</dbReference>
<evidence type="ECO:0000313" key="22">
    <source>
        <dbReference type="EMBL" id="QDU75004.1"/>
    </source>
</evidence>
<dbReference type="PIRSF" id="PIRSF000130">
    <property type="entry name" value="IMPDH"/>
    <property type="match status" value="1"/>
</dbReference>
<feature type="binding site" evidence="13">
    <location>
        <position position="470"/>
    </location>
    <ligand>
        <name>K(+)</name>
        <dbReference type="ChEBI" id="CHEBI:29103"/>
        <note>ligand shared between two tetrameric partners</note>
    </ligand>
</feature>
<evidence type="ECO:0000256" key="16">
    <source>
        <dbReference type="PIRSR" id="PIRSR000130-4"/>
    </source>
</evidence>
<sequence>MSMEDRFAKVAITFDDVLLAPRFSDFVPADVTTKTQLTANIALNIPLLSSPMDTVTESEMAIALAKEGGLGIIHKNLSTEVQTEEVTKVKRSANGIIVDPVTLPPTAPVNEAKRVMDQHHVSGVPIIGSDGKLAGIITRRDLRFLESNDLSINEVMTKDNLVTATGTVTLTEAEQILTAKKVEKLLLVDEDYKLTGLITIKDIDMMNRFPQASKDSMGRLRAGAAVGVMDFDRVQSLINADVDVLVVDSAHGHSKNVIETVREIKKNWSIDVIAGNVATAEGCEDLINAGADAVKVGIGPGSICTTRVVSGVGVPQITAIHDTSVVAAKYGIPIIADGGVRFSGDITKAIAAGASVVMVGGLFAGVAESPGEVILYQGRTFKVYRGMGSLGAMVKGSKERYRQGSVTDGGKLVPEGVEGRVPFKGNLSAFVYQLVGGLRAGMGYCGTRTIEELRKDATFIRVTSASVRESHPHDIAITQESPNYSPETHDNE</sequence>
<keyword evidence="5" id="KW-0677">Repeat</keyword>
<keyword evidence="6 13" id="KW-0332">GMP biosynthesis</keyword>
<comment type="activity regulation">
    <text evidence="13">Mycophenolic acid (MPA) is a non-competitive inhibitor that prevents formation of the closed enzyme conformation by binding to the same site as the amobile flap. In contrast, mizoribine monophosphate (MZP) is a competitive inhibitor that induces the closed conformation. MPA is a potent inhibitor of mammalian IMPDHs but a poor inhibitor of the bacterial enzymes. MZP is a more potent inhibitor of bacterial IMPDH.</text>
</comment>
<feature type="binding site" evidence="13">
    <location>
        <position position="415"/>
    </location>
    <ligand>
        <name>IMP</name>
        <dbReference type="ChEBI" id="CHEBI:58053"/>
    </ligand>
</feature>
<evidence type="ECO:0000256" key="2">
    <source>
        <dbReference type="ARBA" id="ARBA00005502"/>
    </source>
</evidence>